<dbReference type="Proteomes" id="UP000564385">
    <property type="component" value="Unassembled WGS sequence"/>
</dbReference>
<evidence type="ECO:0000313" key="11">
    <source>
        <dbReference type="Proteomes" id="UP000564385"/>
    </source>
</evidence>
<keyword evidence="3 5" id="KW-1133">Transmembrane helix</keyword>
<evidence type="ECO:0000256" key="6">
    <source>
        <dbReference type="SAM" id="SignalP"/>
    </source>
</evidence>
<dbReference type="PANTHER" id="PTHR33507:SF4">
    <property type="entry name" value="NODULATION COMPETITIVENESS PROTEIN NFED"/>
    <property type="match status" value="1"/>
</dbReference>
<feature type="signal peptide" evidence="6">
    <location>
        <begin position="1"/>
        <end position="25"/>
    </location>
</feature>
<dbReference type="Gene3D" id="2.40.50.140">
    <property type="entry name" value="Nucleic acid-binding proteins"/>
    <property type="match status" value="1"/>
</dbReference>
<reference evidence="10 11" key="1">
    <citation type="submission" date="2020-07" db="EMBL/GenBank/DDBJ databases">
        <title>Genomic Encyclopedia of Type Strains, Phase IV (KMG-V): Genome sequencing to study the core and pangenomes of soil and plant-associated prokaryotes.</title>
        <authorList>
            <person name="Whitman W."/>
        </authorList>
    </citation>
    <scope>NUCLEOTIDE SEQUENCE [LARGE SCALE GENOMIC DNA]</scope>
    <source>
        <strain evidence="10 11">M8UP22</strain>
    </source>
</reference>
<comment type="caution">
    <text evidence="10">The sequence shown here is derived from an EMBL/GenBank/DDBJ whole genome shotgun (WGS) entry which is preliminary data.</text>
</comment>
<sequence length="438" mass="45920">MTSYARVALLLLMATLCARPTLIFAAPVASGTVVKLTIHDTIQPITADYLQRGLREAASQHAEAVLISLGTPGGLLESTRVMVQAIENSPVPVIIFISPTGSRAGSAGFFLLESADIAVMAPGTNAGAAHPIVEGRQLDPILKEKIENDAAAFLRSYTSRRGRNVAAAEDAVRNSKSYSDEEALNLKLIDLVSADDASLLKALDGRAIHRFDGTTQTLHLQGAQIITTAPSQRERLLSKLTNPDVAVLLLILGALLIYLEFNVPGTVVPGSIGTLFVLLGLFGLNLLPIRHTAIVLLLAALVMMVLEAKFSSHGVLAAVGIAALIFGLATLVDGPIPELRVHLATALGAGLGFGTISFGLAWIALRARRGKVLTGPQAMIGGTAVVRTPLCPTGQVEIRGELWQASLQGQDSLSVGSLVSVRGFDGLTLVVEPANKPV</sequence>
<dbReference type="SUPFAM" id="SSF141322">
    <property type="entry name" value="NfeD domain-like"/>
    <property type="match status" value="1"/>
</dbReference>
<dbReference type="GO" id="GO:0016020">
    <property type="term" value="C:membrane"/>
    <property type="evidence" value="ECO:0007669"/>
    <property type="project" value="UniProtKB-SubCell"/>
</dbReference>
<dbReference type="InterPro" id="IPR056739">
    <property type="entry name" value="NfeD_membrane"/>
</dbReference>
<evidence type="ECO:0000259" key="9">
    <source>
        <dbReference type="Pfam" id="PF25145"/>
    </source>
</evidence>
<feature type="domain" description="NfeD1b N-terminal" evidence="9">
    <location>
        <begin position="33"/>
        <end position="225"/>
    </location>
</feature>
<dbReference type="SUPFAM" id="SSF52096">
    <property type="entry name" value="ClpP/crotonase"/>
    <property type="match status" value="1"/>
</dbReference>
<dbReference type="AlphaFoldDB" id="A0A852VGS6"/>
<dbReference type="Pfam" id="PF24961">
    <property type="entry name" value="NfeD_membrane"/>
    <property type="match status" value="1"/>
</dbReference>
<gene>
    <name evidence="10" type="ORF">HDF08_000733</name>
</gene>
<dbReference type="Pfam" id="PF01957">
    <property type="entry name" value="NfeD"/>
    <property type="match status" value="1"/>
</dbReference>
<evidence type="ECO:0000256" key="3">
    <source>
        <dbReference type="ARBA" id="ARBA00022989"/>
    </source>
</evidence>
<dbReference type="Gene3D" id="3.90.226.10">
    <property type="entry name" value="2-enoyl-CoA Hydratase, Chain A, domain 1"/>
    <property type="match status" value="1"/>
</dbReference>
<feature type="transmembrane region" description="Helical" evidence="5">
    <location>
        <begin position="240"/>
        <end position="259"/>
    </location>
</feature>
<feature type="transmembrane region" description="Helical" evidence="5">
    <location>
        <begin position="344"/>
        <end position="365"/>
    </location>
</feature>
<comment type="subcellular location">
    <subcellularLocation>
        <location evidence="1">Membrane</location>
        <topology evidence="1">Multi-pass membrane protein</topology>
    </subcellularLocation>
</comment>
<feature type="transmembrane region" description="Helical" evidence="5">
    <location>
        <begin position="313"/>
        <end position="332"/>
    </location>
</feature>
<keyword evidence="10" id="KW-0645">Protease</keyword>
<dbReference type="EMBL" id="JACCCU010000001">
    <property type="protein sequence ID" value="NYF88666.1"/>
    <property type="molecule type" value="Genomic_DNA"/>
</dbReference>
<keyword evidence="10" id="KW-0378">Hydrolase</keyword>
<organism evidence="10 11">
    <name type="scientific">Tunturiibacter lichenicola</name>
    <dbReference type="NCBI Taxonomy" id="2051959"/>
    <lineage>
        <taxon>Bacteria</taxon>
        <taxon>Pseudomonadati</taxon>
        <taxon>Acidobacteriota</taxon>
        <taxon>Terriglobia</taxon>
        <taxon>Terriglobales</taxon>
        <taxon>Acidobacteriaceae</taxon>
        <taxon>Tunturiibacter</taxon>
    </lineage>
</organism>
<evidence type="ECO:0000259" key="7">
    <source>
        <dbReference type="Pfam" id="PF01957"/>
    </source>
</evidence>
<dbReference type="InterPro" id="IPR052165">
    <property type="entry name" value="Membrane_assoc_protease"/>
</dbReference>
<evidence type="ECO:0000259" key="8">
    <source>
        <dbReference type="Pfam" id="PF24961"/>
    </source>
</evidence>
<dbReference type="InterPro" id="IPR002810">
    <property type="entry name" value="NfeD-like_C"/>
</dbReference>
<evidence type="ECO:0000256" key="5">
    <source>
        <dbReference type="SAM" id="Phobius"/>
    </source>
</evidence>
<feature type="chain" id="PRO_5032925818" evidence="6">
    <location>
        <begin position="26"/>
        <end position="438"/>
    </location>
</feature>
<evidence type="ECO:0000256" key="1">
    <source>
        <dbReference type="ARBA" id="ARBA00004141"/>
    </source>
</evidence>
<dbReference type="InterPro" id="IPR012340">
    <property type="entry name" value="NA-bd_OB-fold"/>
</dbReference>
<keyword evidence="6" id="KW-0732">Signal</keyword>
<dbReference type="GO" id="GO:0006508">
    <property type="term" value="P:proteolysis"/>
    <property type="evidence" value="ECO:0007669"/>
    <property type="project" value="UniProtKB-KW"/>
</dbReference>
<keyword evidence="4 5" id="KW-0472">Membrane</keyword>
<keyword evidence="2 5" id="KW-0812">Transmembrane</keyword>
<dbReference type="Pfam" id="PF25145">
    <property type="entry name" value="NfeD1b_N"/>
    <property type="match status" value="1"/>
</dbReference>
<feature type="domain" description="NfeD-like C-terminal" evidence="7">
    <location>
        <begin position="377"/>
        <end position="433"/>
    </location>
</feature>
<dbReference type="CDD" id="cd07020">
    <property type="entry name" value="Clp_protease_NfeD_1"/>
    <property type="match status" value="1"/>
</dbReference>
<feature type="transmembrane region" description="Helical" evidence="5">
    <location>
        <begin position="266"/>
        <end position="283"/>
    </location>
</feature>
<dbReference type="PANTHER" id="PTHR33507">
    <property type="entry name" value="INNER MEMBRANE PROTEIN YBBJ"/>
    <property type="match status" value="1"/>
</dbReference>
<dbReference type="GO" id="GO:0008233">
    <property type="term" value="F:peptidase activity"/>
    <property type="evidence" value="ECO:0007669"/>
    <property type="project" value="UniProtKB-KW"/>
</dbReference>
<protein>
    <submittedName>
        <fullName evidence="10">Membrane-bound serine protease (ClpP class)</fullName>
    </submittedName>
</protein>
<evidence type="ECO:0000313" key="10">
    <source>
        <dbReference type="EMBL" id="NYF88666.1"/>
    </source>
</evidence>
<dbReference type="InterPro" id="IPR029045">
    <property type="entry name" value="ClpP/crotonase-like_dom_sf"/>
</dbReference>
<feature type="domain" description="NfeD integral membrane" evidence="8">
    <location>
        <begin position="245"/>
        <end position="361"/>
    </location>
</feature>
<accession>A0A852VGS6</accession>
<evidence type="ECO:0000256" key="4">
    <source>
        <dbReference type="ARBA" id="ARBA00023136"/>
    </source>
</evidence>
<proteinExistence type="predicted"/>
<evidence type="ECO:0000256" key="2">
    <source>
        <dbReference type="ARBA" id="ARBA00022692"/>
    </source>
</evidence>
<dbReference type="InterPro" id="IPR056738">
    <property type="entry name" value="NfeD1b_N"/>
</dbReference>
<name>A0A852VGS6_9BACT</name>